<dbReference type="Proteomes" id="UP001600894">
    <property type="component" value="Unassembled WGS sequence"/>
</dbReference>
<reference evidence="2 3" key="1">
    <citation type="submission" date="2024-04" db="EMBL/GenBank/DDBJ databases">
        <title>Defined microbial consortia suppress multidrug-resistant proinflammatory Enterobacteriaceae via ecological control.</title>
        <authorList>
            <person name="Furuichi M."/>
            <person name="Kawaguchi T."/>
            <person name="Pust M."/>
            <person name="Yasuma K."/>
            <person name="Plichta D."/>
            <person name="Hasegawa N."/>
            <person name="Ohya T."/>
            <person name="Bhattarai S."/>
            <person name="Sasajima S."/>
            <person name="Aoto Y."/>
            <person name="Tuganbaev T."/>
            <person name="Yaginuma M."/>
            <person name="Ueda M."/>
            <person name="Okahashi N."/>
            <person name="Amafuji K."/>
            <person name="Kiridooshi Y."/>
            <person name="Sugita K."/>
            <person name="Strazar M."/>
            <person name="Skelly A."/>
            <person name="Suda W."/>
            <person name="Hattori M."/>
            <person name="Nakamoto N."/>
            <person name="Caballero S."/>
            <person name="Norman J."/>
            <person name="Olle B."/>
            <person name="Tanoue T."/>
            <person name="Arita M."/>
            <person name="Bucci V."/>
            <person name="Atarashi K."/>
            <person name="Xavier R."/>
            <person name="Honda K."/>
        </authorList>
    </citation>
    <scope>NUCLEOTIDE SEQUENCE [LARGE SCALE GENOMIC DNA]</scope>
    <source>
        <strain evidence="3">f13</strain>
    </source>
</reference>
<evidence type="ECO:0000313" key="3">
    <source>
        <dbReference type="Proteomes" id="UP001600894"/>
    </source>
</evidence>
<keyword evidence="1" id="KW-0472">Membrane</keyword>
<proteinExistence type="predicted"/>
<comment type="caution">
    <text evidence="2">The sequence shown here is derived from an EMBL/GenBank/DDBJ whole genome shotgun (WGS) entry which is preliminary data.</text>
</comment>
<keyword evidence="1" id="KW-1133">Transmembrane helix</keyword>
<dbReference type="EMBL" id="BAABXL010000001">
    <property type="protein sequence ID" value="GAA6270451.1"/>
    <property type="molecule type" value="Genomic_DNA"/>
</dbReference>
<keyword evidence="3" id="KW-1185">Reference proteome</keyword>
<sequence length="347" mass="39609">MAAITYKCPNCGGGLIFEPKSQKYHCEFCLSDFTEEEMEKIQEKEQEKEEKGEKQEAPVLYTCPSCGAQIVTDATTAATFCYYCHNPVVLAGRLTGSFEPDYVIPFQIDRKKAEEIFGQWIRRKRFVPDSFYSPKQIQTMTGVYFPYWLYRCQLHGNLTAEGRNNRVWTAGNIRYTETKVYDVRREGDLDIDSVARNALKKANRKLADGVLPYRMEEKKPFSMGYLSGFVAENRDMERESFVSEVQSEVRQFALENLKASAGDFSSLEVKNSEVDVTEEGWNYALLPVWTLTYNDKARGKIYYFALNGQTGKVWGELPVDNKKLAVLFLGVVLPLLILLLTGGYFLG</sequence>
<name>A0ABQ0B2H7_9FIRM</name>
<evidence type="ECO:0000256" key="1">
    <source>
        <dbReference type="SAM" id="Phobius"/>
    </source>
</evidence>
<dbReference type="PANTHER" id="PTHR37826">
    <property type="entry name" value="FLOTILLIN BAND_7_5 DOMAIN PROTEIN"/>
    <property type="match status" value="1"/>
</dbReference>
<evidence type="ECO:0008006" key="4">
    <source>
        <dbReference type="Google" id="ProtNLM"/>
    </source>
</evidence>
<keyword evidence="1" id="KW-0812">Transmembrane</keyword>
<dbReference type="RefSeq" id="WP_176254833.1">
    <property type="nucleotide sequence ID" value="NZ_BAABXL010000001.1"/>
</dbReference>
<gene>
    <name evidence="2" type="ORF">F130042H8_35110</name>
</gene>
<dbReference type="Gene3D" id="2.20.28.30">
    <property type="entry name" value="RNA polymerase ii, chain L"/>
    <property type="match status" value="2"/>
</dbReference>
<evidence type="ECO:0000313" key="2">
    <source>
        <dbReference type="EMBL" id="GAA6270451.1"/>
    </source>
</evidence>
<dbReference type="PANTHER" id="PTHR37826:SF3">
    <property type="entry name" value="J DOMAIN-CONTAINING PROTEIN"/>
    <property type="match status" value="1"/>
</dbReference>
<organism evidence="2 3">
    <name type="scientific">Enterocloster alcoholdehydrogenati</name>
    <dbReference type="NCBI Taxonomy" id="2547410"/>
    <lineage>
        <taxon>Bacteria</taxon>
        <taxon>Bacillati</taxon>
        <taxon>Bacillota</taxon>
        <taxon>Clostridia</taxon>
        <taxon>Lachnospirales</taxon>
        <taxon>Lachnospiraceae</taxon>
        <taxon>Enterocloster</taxon>
    </lineage>
</organism>
<feature type="transmembrane region" description="Helical" evidence="1">
    <location>
        <begin position="324"/>
        <end position="346"/>
    </location>
</feature>
<protein>
    <recommendedName>
        <fullName evidence="4">TFIIB-type zinc ribbon-containing protein</fullName>
    </recommendedName>
</protein>
<accession>A0ABQ0B2H7</accession>